<dbReference type="InterPro" id="IPR043428">
    <property type="entry name" value="LivM-like"/>
</dbReference>
<accession>A0A4P6F072</accession>
<feature type="transmembrane region" description="Helical" evidence="7">
    <location>
        <begin position="297"/>
        <end position="326"/>
    </location>
</feature>
<feature type="transmembrane region" description="Helical" evidence="7">
    <location>
        <begin position="259"/>
        <end position="285"/>
    </location>
</feature>
<proteinExistence type="predicted"/>
<dbReference type="PROSITE" id="PS00457">
    <property type="entry name" value="NA_SOLUT_SYMP_2"/>
    <property type="match status" value="1"/>
</dbReference>
<feature type="transmembrane region" description="Helical" evidence="7">
    <location>
        <begin position="12"/>
        <end position="31"/>
    </location>
</feature>
<evidence type="ECO:0000313" key="8">
    <source>
        <dbReference type="EMBL" id="QAY63718.1"/>
    </source>
</evidence>
<sequence length="366" mass="37203">MTTLTLKRPDVRGALVGLVVGLVVVAVLPAVPGIGSGLSLRTLTVSAIYSLAAAGVGVLYGRLGLVSIMQVGLVAVGGWVNLRIYHATHLPFEVVMLLAALVTAVIGTLVGLPALRLSGLSLAIATLMVAGALEVLVTYAGFPNGGDGYLGRVSGGTLAVIMPRPGLGESDAAFFRYVGVVVVIVFAVLRWLLMVRPGRTWAAIRQGEAGAVSLGINTVAHRLFALAVTSFVTGIAGALLAATSGILDPASFKAQQSVLLFATVLIGGTFSLFGAVIGGLFFYAVPQLLNAAGLNGNLVFVVLGLGLVQAITTAQAGIAGQLGGLWRRLSRPRRPRADDAPPAGPTSAPTSRDPAAPDSSGTEVTA</sequence>
<evidence type="ECO:0000256" key="5">
    <source>
        <dbReference type="ARBA" id="ARBA00023136"/>
    </source>
</evidence>
<dbReference type="OrthoDB" id="9814461at2"/>
<organism evidence="8 9">
    <name type="scientific">Xylanimonas allomyrinae</name>
    <dbReference type="NCBI Taxonomy" id="2509459"/>
    <lineage>
        <taxon>Bacteria</taxon>
        <taxon>Bacillati</taxon>
        <taxon>Actinomycetota</taxon>
        <taxon>Actinomycetes</taxon>
        <taxon>Micrococcales</taxon>
        <taxon>Promicromonosporaceae</taxon>
        <taxon>Xylanimonas</taxon>
    </lineage>
</organism>
<dbReference type="GO" id="GO:0015658">
    <property type="term" value="F:branched-chain amino acid transmembrane transporter activity"/>
    <property type="evidence" value="ECO:0007669"/>
    <property type="project" value="InterPro"/>
</dbReference>
<feature type="region of interest" description="Disordered" evidence="6">
    <location>
        <begin position="330"/>
        <end position="366"/>
    </location>
</feature>
<evidence type="ECO:0000256" key="4">
    <source>
        <dbReference type="ARBA" id="ARBA00022989"/>
    </source>
</evidence>
<feature type="transmembrane region" description="Helical" evidence="7">
    <location>
        <begin position="223"/>
        <end position="247"/>
    </location>
</feature>
<keyword evidence="3 7" id="KW-0812">Transmembrane</keyword>
<protein>
    <submittedName>
        <fullName evidence="8">Branched-chain amino acid ABC transporter permease</fullName>
    </submittedName>
</protein>
<feature type="transmembrane region" description="Helical" evidence="7">
    <location>
        <begin position="174"/>
        <end position="193"/>
    </location>
</feature>
<keyword evidence="9" id="KW-1185">Reference proteome</keyword>
<dbReference type="Pfam" id="PF02653">
    <property type="entry name" value="BPD_transp_2"/>
    <property type="match status" value="1"/>
</dbReference>
<evidence type="ECO:0000256" key="7">
    <source>
        <dbReference type="SAM" id="Phobius"/>
    </source>
</evidence>
<dbReference type="CDD" id="cd06581">
    <property type="entry name" value="TM_PBP1_LivM_like"/>
    <property type="match status" value="1"/>
</dbReference>
<keyword evidence="4 7" id="KW-1133">Transmembrane helix</keyword>
<evidence type="ECO:0000313" key="9">
    <source>
        <dbReference type="Proteomes" id="UP000291758"/>
    </source>
</evidence>
<reference evidence="8 9" key="1">
    <citation type="submission" date="2019-01" db="EMBL/GenBank/DDBJ databases">
        <title>Genome sequencing of strain 2JSPR-7.</title>
        <authorList>
            <person name="Heo J."/>
            <person name="Kim S.-J."/>
            <person name="Kim J.-S."/>
            <person name="Hong S.-B."/>
            <person name="Kwon S.-W."/>
        </authorList>
    </citation>
    <scope>NUCLEOTIDE SEQUENCE [LARGE SCALE GENOMIC DNA]</scope>
    <source>
        <strain evidence="8 9">2JSPR-7</strain>
    </source>
</reference>
<dbReference type="InterPro" id="IPR001851">
    <property type="entry name" value="ABC_transp_permease"/>
</dbReference>
<evidence type="ECO:0000256" key="6">
    <source>
        <dbReference type="SAM" id="MobiDB-lite"/>
    </source>
</evidence>
<name>A0A4P6F072_9MICO</name>
<dbReference type="RefSeq" id="WP_129204878.1">
    <property type="nucleotide sequence ID" value="NZ_CP035495.1"/>
</dbReference>
<feature type="transmembrane region" description="Helical" evidence="7">
    <location>
        <begin position="65"/>
        <end position="82"/>
    </location>
</feature>
<dbReference type="PANTHER" id="PTHR30482:SF10">
    <property type="entry name" value="HIGH-AFFINITY BRANCHED-CHAIN AMINO ACID TRANSPORT PROTEIN BRAE"/>
    <property type="match status" value="1"/>
</dbReference>
<evidence type="ECO:0000256" key="1">
    <source>
        <dbReference type="ARBA" id="ARBA00004651"/>
    </source>
</evidence>
<evidence type="ECO:0000256" key="3">
    <source>
        <dbReference type="ARBA" id="ARBA00022692"/>
    </source>
</evidence>
<dbReference type="EMBL" id="CP035495">
    <property type="protein sequence ID" value="QAY63718.1"/>
    <property type="molecule type" value="Genomic_DNA"/>
</dbReference>
<gene>
    <name evidence="8" type="ORF">ET495_11195</name>
</gene>
<feature type="transmembrane region" description="Helical" evidence="7">
    <location>
        <begin position="94"/>
        <end position="114"/>
    </location>
</feature>
<dbReference type="PANTHER" id="PTHR30482">
    <property type="entry name" value="HIGH-AFFINITY BRANCHED-CHAIN AMINO ACID TRANSPORT SYSTEM PERMEASE"/>
    <property type="match status" value="1"/>
</dbReference>
<comment type="subcellular location">
    <subcellularLocation>
        <location evidence="1">Cell membrane</location>
        <topology evidence="1">Multi-pass membrane protein</topology>
    </subcellularLocation>
</comment>
<keyword evidence="5 7" id="KW-0472">Membrane</keyword>
<feature type="transmembrane region" description="Helical" evidence="7">
    <location>
        <begin position="120"/>
        <end position="142"/>
    </location>
</feature>
<dbReference type="InterPro" id="IPR018212">
    <property type="entry name" value="Na/solute_symporter_CS"/>
</dbReference>
<keyword evidence="2" id="KW-1003">Cell membrane</keyword>
<feature type="transmembrane region" description="Helical" evidence="7">
    <location>
        <begin position="38"/>
        <end position="59"/>
    </location>
</feature>
<dbReference type="GO" id="GO:0005886">
    <property type="term" value="C:plasma membrane"/>
    <property type="evidence" value="ECO:0007669"/>
    <property type="project" value="UniProtKB-SubCell"/>
</dbReference>
<evidence type="ECO:0000256" key="2">
    <source>
        <dbReference type="ARBA" id="ARBA00022475"/>
    </source>
</evidence>
<dbReference type="Proteomes" id="UP000291758">
    <property type="component" value="Chromosome"/>
</dbReference>
<dbReference type="KEGG" id="xyl:ET495_11195"/>
<dbReference type="AlphaFoldDB" id="A0A4P6F072"/>